<dbReference type="Proteomes" id="UP000759131">
    <property type="component" value="Unassembled WGS sequence"/>
</dbReference>
<dbReference type="EMBL" id="OC904420">
    <property type="protein sequence ID" value="CAD7649959.1"/>
    <property type="molecule type" value="Genomic_DNA"/>
</dbReference>
<protein>
    <submittedName>
        <fullName evidence="2">Uncharacterized protein</fullName>
    </submittedName>
</protein>
<reference evidence="2" key="1">
    <citation type="submission" date="2020-11" db="EMBL/GenBank/DDBJ databases">
        <authorList>
            <person name="Tran Van P."/>
        </authorList>
    </citation>
    <scope>NUCLEOTIDE SEQUENCE</scope>
</reference>
<evidence type="ECO:0000313" key="2">
    <source>
        <dbReference type="EMBL" id="CAD7649959.1"/>
    </source>
</evidence>
<keyword evidence="3" id="KW-1185">Reference proteome</keyword>
<evidence type="ECO:0000256" key="1">
    <source>
        <dbReference type="SAM" id="MobiDB-lite"/>
    </source>
</evidence>
<dbReference type="EMBL" id="CAJPIZ010049845">
    <property type="protein sequence ID" value="CAG2122690.1"/>
    <property type="molecule type" value="Genomic_DNA"/>
</dbReference>
<organism evidence="2">
    <name type="scientific">Medioppia subpectinata</name>
    <dbReference type="NCBI Taxonomy" id="1979941"/>
    <lineage>
        <taxon>Eukaryota</taxon>
        <taxon>Metazoa</taxon>
        <taxon>Ecdysozoa</taxon>
        <taxon>Arthropoda</taxon>
        <taxon>Chelicerata</taxon>
        <taxon>Arachnida</taxon>
        <taxon>Acari</taxon>
        <taxon>Acariformes</taxon>
        <taxon>Sarcoptiformes</taxon>
        <taxon>Oribatida</taxon>
        <taxon>Brachypylina</taxon>
        <taxon>Oppioidea</taxon>
        <taxon>Oppiidae</taxon>
        <taxon>Medioppia</taxon>
    </lineage>
</organism>
<feature type="non-terminal residue" evidence="2">
    <location>
        <position position="1"/>
    </location>
</feature>
<feature type="region of interest" description="Disordered" evidence="1">
    <location>
        <begin position="1"/>
        <end position="22"/>
    </location>
</feature>
<dbReference type="AlphaFoldDB" id="A0A7R9LYA0"/>
<gene>
    <name evidence="2" type="ORF">OSB1V03_LOCUS22636</name>
</gene>
<sequence length="82" mass="9012">MKSLRETPSPPIPPRRKSSSVQFDIHNIKESTRTQFNANPIRGLTSISAARRESSNSSSSLSIIQQSVPTNAVLTYDLPKTS</sequence>
<proteinExistence type="predicted"/>
<name>A0A7R9LYA0_9ACAR</name>
<accession>A0A7R9LYA0</accession>
<evidence type="ECO:0000313" key="3">
    <source>
        <dbReference type="Proteomes" id="UP000759131"/>
    </source>
</evidence>